<feature type="region of interest" description="Disordered" evidence="7">
    <location>
        <begin position="57"/>
        <end position="103"/>
    </location>
</feature>
<feature type="compositionally biased region" description="Low complexity" evidence="7">
    <location>
        <begin position="89"/>
        <end position="99"/>
    </location>
</feature>
<protein>
    <submittedName>
        <fullName evidence="8">Glycosyltransferase family 31 protein</fullName>
    </submittedName>
</protein>
<organism evidence="8 9">
    <name type="scientific">Plenodomus tracheiphilus IPT5</name>
    <dbReference type="NCBI Taxonomy" id="1408161"/>
    <lineage>
        <taxon>Eukaryota</taxon>
        <taxon>Fungi</taxon>
        <taxon>Dikarya</taxon>
        <taxon>Ascomycota</taxon>
        <taxon>Pezizomycotina</taxon>
        <taxon>Dothideomycetes</taxon>
        <taxon>Pleosporomycetidae</taxon>
        <taxon>Pleosporales</taxon>
        <taxon>Pleosporineae</taxon>
        <taxon>Leptosphaeriaceae</taxon>
        <taxon>Plenodomus</taxon>
    </lineage>
</organism>
<dbReference type="AlphaFoldDB" id="A0A6A7AWJ9"/>
<keyword evidence="5" id="KW-1133">Transmembrane helix</keyword>
<dbReference type="OrthoDB" id="414175at2759"/>
<comment type="similarity">
    <text evidence="2">Belongs to the glycosyltransferase 31 family. Beta3-Gal-T subfamily.</text>
</comment>
<name>A0A6A7AWJ9_9PLEO</name>
<accession>A0A6A7AWJ9</accession>
<dbReference type="GO" id="GO:0016740">
    <property type="term" value="F:transferase activity"/>
    <property type="evidence" value="ECO:0007669"/>
    <property type="project" value="UniProtKB-KW"/>
</dbReference>
<gene>
    <name evidence="8" type="ORF">T440DRAFT_470996</name>
</gene>
<evidence type="ECO:0000256" key="6">
    <source>
        <dbReference type="ARBA" id="ARBA00023136"/>
    </source>
</evidence>
<dbReference type="InterPro" id="IPR026050">
    <property type="entry name" value="C1GALT1/C1GALT1_chp1"/>
</dbReference>
<dbReference type="GO" id="GO:0016020">
    <property type="term" value="C:membrane"/>
    <property type="evidence" value="ECO:0007669"/>
    <property type="project" value="UniProtKB-SubCell"/>
</dbReference>
<keyword evidence="6" id="KW-0472">Membrane</keyword>
<dbReference type="EMBL" id="MU006325">
    <property type="protein sequence ID" value="KAF2847483.1"/>
    <property type="molecule type" value="Genomic_DNA"/>
</dbReference>
<sequence>MPLFTPSRLAIIVVSFSLITFFWTFGLPRPLAAPTLPVIDHYDHKNVHTEPIIPAPDKHATAQGSDGPVATGVPGFEEDGGRWDDKANGTDATNGTNATPVKAKPKPYKEIVQAPTHNVADYCKHVKGAQHVMVVIRTSKSEMKEKLPTHLKNLLECVPNFAIFSDHADEIEGYEVHNALEPISGDTKRNHNEFREYQLMHADAEHKPDAGKTKDLDKWKFLPMVYQAYHLRPSARFFVFIEADTSLSWTNLLQWVGRLDYRIPYHSGAPTFMGGIQISQRGSGIMLSQGALRRYVKSYDELYESKWEAQIAKECCGDLLLSMALNDAHVELYPSWPMLQNEQPSTLDYTQKLWCVPAVSWHSLVGDELSGMWDNEKRWVEARGWKEPYLYRDAFHDHVESHLEAQKADWDNLSQDTKIVAPQGRQQQLKEEEERKKKHEEEEAQKKKAEDDRAGEEKAQADKDKKKALHATKADKETGDGKASSKPKPKPKPKPKTDTDATKPKPKPKSKAKTDDSKSRKAIQKRDDESSADAPDWDKLAETFADAGDSADRCQKACTDVRDCLQWRYTTFGDGECHLGKVLRLGKKADGDVKWTSGWLSERAGKVTEEWKCENAEWKFYQ</sequence>
<reference evidence="8" key="1">
    <citation type="submission" date="2020-01" db="EMBL/GenBank/DDBJ databases">
        <authorList>
            <consortium name="DOE Joint Genome Institute"/>
            <person name="Haridas S."/>
            <person name="Albert R."/>
            <person name="Binder M."/>
            <person name="Bloem J."/>
            <person name="Labutti K."/>
            <person name="Salamov A."/>
            <person name="Andreopoulos B."/>
            <person name="Baker S.E."/>
            <person name="Barry K."/>
            <person name="Bills G."/>
            <person name="Bluhm B.H."/>
            <person name="Cannon C."/>
            <person name="Castanera R."/>
            <person name="Culley D.E."/>
            <person name="Daum C."/>
            <person name="Ezra D."/>
            <person name="Gonzalez J.B."/>
            <person name="Henrissat B."/>
            <person name="Kuo A."/>
            <person name="Liang C."/>
            <person name="Lipzen A."/>
            <person name="Lutzoni F."/>
            <person name="Magnuson J."/>
            <person name="Mondo S."/>
            <person name="Nolan M."/>
            <person name="Ohm R."/>
            <person name="Pangilinan J."/>
            <person name="Park H.-J."/>
            <person name="Ramirez L."/>
            <person name="Alfaro M."/>
            <person name="Sun H."/>
            <person name="Tritt A."/>
            <person name="Yoshinaga Y."/>
            <person name="Zwiers L.-H."/>
            <person name="Turgeon B.G."/>
            <person name="Goodwin S.B."/>
            <person name="Spatafora J.W."/>
            <person name="Crous P.W."/>
            <person name="Grigoriev I.V."/>
        </authorList>
    </citation>
    <scope>NUCLEOTIDE SEQUENCE</scope>
    <source>
        <strain evidence="8">IPT5</strain>
    </source>
</reference>
<feature type="region of interest" description="Disordered" evidence="7">
    <location>
        <begin position="419"/>
        <end position="537"/>
    </location>
</feature>
<keyword evidence="8" id="KW-0808">Transferase</keyword>
<feature type="compositionally biased region" description="Basic and acidic residues" evidence="7">
    <location>
        <begin position="512"/>
        <end position="529"/>
    </location>
</feature>
<evidence type="ECO:0000256" key="1">
    <source>
        <dbReference type="ARBA" id="ARBA00004606"/>
    </source>
</evidence>
<comment type="subcellular location">
    <subcellularLocation>
        <location evidence="1">Membrane</location>
        <topology evidence="1">Single-pass type II membrane protein</topology>
    </subcellularLocation>
</comment>
<evidence type="ECO:0000313" key="8">
    <source>
        <dbReference type="EMBL" id="KAF2847483.1"/>
    </source>
</evidence>
<dbReference type="Proteomes" id="UP000799423">
    <property type="component" value="Unassembled WGS sequence"/>
</dbReference>
<evidence type="ECO:0000256" key="5">
    <source>
        <dbReference type="ARBA" id="ARBA00022989"/>
    </source>
</evidence>
<evidence type="ECO:0000256" key="3">
    <source>
        <dbReference type="ARBA" id="ARBA00022692"/>
    </source>
</evidence>
<feature type="compositionally biased region" description="Basic and acidic residues" evidence="7">
    <location>
        <begin position="79"/>
        <end position="88"/>
    </location>
</feature>
<proteinExistence type="inferred from homology"/>
<evidence type="ECO:0000256" key="4">
    <source>
        <dbReference type="ARBA" id="ARBA00022968"/>
    </source>
</evidence>
<keyword evidence="4" id="KW-0735">Signal-anchor</keyword>
<dbReference type="Gene3D" id="3.90.550.50">
    <property type="match status" value="1"/>
</dbReference>
<keyword evidence="9" id="KW-1185">Reference proteome</keyword>
<evidence type="ECO:0000256" key="7">
    <source>
        <dbReference type="SAM" id="MobiDB-lite"/>
    </source>
</evidence>
<feature type="compositionally biased region" description="Basic residues" evidence="7">
    <location>
        <begin position="485"/>
        <end position="494"/>
    </location>
</feature>
<feature type="compositionally biased region" description="Basic and acidic residues" evidence="7">
    <location>
        <begin position="428"/>
        <end position="465"/>
    </location>
</feature>
<dbReference type="PANTHER" id="PTHR23033">
    <property type="entry name" value="BETA1,3-GALACTOSYLTRANSFERASE"/>
    <property type="match status" value="1"/>
</dbReference>
<keyword evidence="3" id="KW-0812">Transmembrane</keyword>
<evidence type="ECO:0000313" key="9">
    <source>
        <dbReference type="Proteomes" id="UP000799423"/>
    </source>
</evidence>
<dbReference type="PANTHER" id="PTHR23033:SF47">
    <property type="entry name" value="APPLE DOMAIN-CONTAINING PROTEIN-RELATED"/>
    <property type="match status" value="1"/>
</dbReference>
<evidence type="ECO:0000256" key="2">
    <source>
        <dbReference type="ARBA" id="ARBA00006462"/>
    </source>
</evidence>